<accession>A0A561UKF1</accession>
<dbReference type="Gene3D" id="3.20.20.40">
    <property type="entry name" value="1, 4-beta cellobiohydrolase"/>
    <property type="match status" value="1"/>
</dbReference>
<organism evidence="4 5">
    <name type="scientific">Kitasatospora viridis</name>
    <dbReference type="NCBI Taxonomy" id="281105"/>
    <lineage>
        <taxon>Bacteria</taxon>
        <taxon>Bacillati</taxon>
        <taxon>Actinomycetota</taxon>
        <taxon>Actinomycetes</taxon>
        <taxon>Kitasatosporales</taxon>
        <taxon>Streptomycetaceae</taxon>
        <taxon>Kitasatospora</taxon>
    </lineage>
</organism>
<dbReference type="PIRSF" id="PIRSF001100">
    <property type="entry name" value="Beta_cellobiohydrolase"/>
    <property type="match status" value="1"/>
</dbReference>
<feature type="active site" description="Proton acceptor" evidence="1">
    <location>
        <position position="290"/>
    </location>
</feature>
<dbReference type="InterPro" id="IPR036434">
    <property type="entry name" value="Beta_cellobiohydrolase_sf"/>
</dbReference>
<feature type="chain" id="PRO_5022260090" description="Glucanase" evidence="3">
    <location>
        <begin position="26"/>
        <end position="313"/>
    </location>
</feature>
<dbReference type="SUPFAM" id="SSF51989">
    <property type="entry name" value="Glycosyl hydrolases family 6, cellulases"/>
    <property type="match status" value="1"/>
</dbReference>
<dbReference type="PANTHER" id="PTHR34876:SF4">
    <property type="entry name" value="1,4-BETA-D-GLUCAN CELLOBIOHYDROLASE C-RELATED"/>
    <property type="match status" value="1"/>
</dbReference>
<feature type="binding site" evidence="2">
    <location>
        <position position="284"/>
    </location>
    <ligand>
        <name>substrate</name>
    </ligand>
</feature>
<evidence type="ECO:0000313" key="4">
    <source>
        <dbReference type="EMBL" id="TWF99839.1"/>
    </source>
</evidence>
<feature type="signal peptide" evidence="3">
    <location>
        <begin position="1"/>
        <end position="25"/>
    </location>
</feature>
<keyword evidence="3" id="KW-0732">Signal</keyword>
<evidence type="ECO:0000256" key="1">
    <source>
        <dbReference type="PIRSR" id="PIRSR001100-1"/>
    </source>
</evidence>
<dbReference type="PANTHER" id="PTHR34876">
    <property type="match status" value="1"/>
</dbReference>
<reference evidence="4 5" key="1">
    <citation type="submission" date="2019-06" db="EMBL/GenBank/DDBJ databases">
        <title>Sequencing the genomes of 1000 actinobacteria strains.</title>
        <authorList>
            <person name="Klenk H.-P."/>
        </authorList>
    </citation>
    <scope>NUCLEOTIDE SEQUENCE [LARGE SCALE GENOMIC DNA]</scope>
    <source>
        <strain evidence="4 5">DSM 44826</strain>
    </source>
</reference>
<dbReference type="EMBL" id="VIWT01000001">
    <property type="protein sequence ID" value="TWF99839.1"/>
    <property type="molecule type" value="Genomic_DNA"/>
</dbReference>
<keyword evidence="3" id="KW-0624">Polysaccharide degradation</keyword>
<dbReference type="PROSITE" id="PS51257">
    <property type="entry name" value="PROKAR_LIPOPROTEIN"/>
    <property type="match status" value="1"/>
</dbReference>
<evidence type="ECO:0000256" key="2">
    <source>
        <dbReference type="PIRSR" id="PIRSR001100-2"/>
    </source>
</evidence>
<keyword evidence="3" id="KW-0119">Carbohydrate metabolism</keyword>
<feature type="binding site" evidence="2">
    <location>
        <position position="256"/>
    </location>
    <ligand>
        <name>substrate</name>
    </ligand>
</feature>
<name>A0A561UKF1_9ACTN</name>
<sequence length="313" mass="31872">MRRGRVAAALAGLLAGSLAAGCAGAPPPPAPGFYRWPGTAAEQAVRLAQEQGRTADLPALRRLAAQPVARWLTGDDAAGVAAQVVTGAAAAGQLPVLVAYDIPGRDCGAYSRGGAADPAAYRAWVDRLAAAIGDRAAWVVLEPDAVALTVTGCATAGADRYQLLAYAVGELKAHPKVRVYLDAGNPGYAGQAAQIADGLRAAGLQRADGFAVNVSNFYTTPQSSAYGRQLSGLLGGKHFVIDTSRNGNGALAPTAWCNPPGRALGAPPTTATGDPSVDAFLWVKNPGESDGDCGRGEPPAGEFWLDYALGLAK</sequence>
<dbReference type="Pfam" id="PF01341">
    <property type="entry name" value="Glyco_hydro_6"/>
    <property type="match status" value="1"/>
</dbReference>
<comment type="caution">
    <text evidence="4">The sequence shown here is derived from an EMBL/GenBank/DDBJ whole genome shotgun (WGS) entry which is preliminary data.</text>
</comment>
<feature type="active site" description="Proton donor" evidence="1">
    <location>
        <position position="144"/>
    </location>
</feature>
<dbReference type="EC" id="3.2.1.-" evidence="3"/>
<keyword evidence="3" id="KW-0378">Hydrolase</keyword>
<dbReference type="GO" id="GO:0004553">
    <property type="term" value="F:hydrolase activity, hydrolyzing O-glycosyl compounds"/>
    <property type="evidence" value="ECO:0007669"/>
    <property type="project" value="InterPro"/>
</dbReference>
<feature type="binding site" evidence="2">
    <location>
        <position position="71"/>
    </location>
    <ligand>
        <name>substrate</name>
    </ligand>
</feature>
<feature type="binding site" evidence="2">
    <location>
        <position position="216"/>
    </location>
    <ligand>
        <name>substrate</name>
    </ligand>
</feature>
<comment type="similarity">
    <text evidence="3">Belongs to the glycosyl hydrolase family 6.</text>
</comment>
<keyword evidence="5" id="KW-1185">Reference proteome</keyword>
<dbReference type="Proteomes" id="UP000317940">
    <property type="component" value="Unassembled WGS sequence"/>
</dbReference>
<feature type="binding site" evidence="2">
    <location>
        <position position="288"/>
    </location>
    <ligand>
        <name>substrate</name>
    </ligand>
</feature>
<dbReference type="GO" id="GO:0030245">
    <property type="term" value="P:cellulose catabolic process"/>
    <property type="evidence" value="ECO:0007669"/>
    <property type="project" value="UniProtKB-KW"/>
</dbReference>
<dbReference type="AlphaFoldDB" id="A0A561UKF1"/>
<protein>
    <recommendedName>
        <fullName evidence="3">Glucanase</fullName>
        <ecNumber evidence="3">3.2.1.-</ecNumber>
    </recommendedName>
</protein>
<keyword evidence="3" id="KW-0136">Cellulose degradation</keyword>
<proteinExistence type="inferred from homology"/>
<dbReference type="PRINTS" id="PR00733">
    <property type="entry name" value="GLHYDRLASE6"/>
</dbReference>
<evidence type="ECO:0000256" key="3">
    <source>
        <dbReference type="RuleBase" id="RU361186"/>
    </source>
</evidence>
<gene>
    <name evidence="4" type="ORF">FHX73_113695</name>
</gene>
<evidence type="ECO:0000313" key="5">
    <source>
        <dbReference type="Proteomes" id="UP000317940"/>
    </source>
</evidence>
<dbReference type="InterPro" id="IPR016288">
    <property type="entry name" value="Beta_cellobiohydrolase"/>
</dbReference>
<keyword evidence="3" id="KW-0326">Glycosidase</keyword>